<comment type="subcellular location">
    <subcellularLocation>
        <location evidence="1">Endomembrane system</location>
        <topology evidence="1">Multi-pass membrane protein</topology>
    </subcellularLocation>
</comment>
<reference evidence="9 10" key="1">
    <citation type="journal article" date="2013" name="Int. J. Syst. Evol. Microbiol.">
        <title>Marinoscillum luteum sp. nov., isolated from marine sediment.</title>
        <authorList>
            <person name="Cha I.T."/>
            <person name="Park S.J."/>
            <person name="Kim S.J."/>
            <person name="Kim J.G."/>
            <person name="Jung M.Y."/>
            <person name="Shin K.S."/>
            <person name="Kwon K.K."/>
            <person name="Yang S.H."/>
            <person name="Seo Y.S."/>
            <person name="Rhee S.K."/>
        </authorList>
    </citation>
    <scope>NUCLEOTIDE SEQUENCE [LARGE SCALE GENOMIC DNA]</scope>
    <source>
        <strain evidence="9 10">KCTC 23939</strain>
    </source>
</reference>
<proteinExistence type="predicted"/>
<dbReference type="SMART" id="SM00752">
    <property type="entry name" value="HTTM"/>
    <property type="match status" value="1"/>
</dbReference>
<evidence type="ECO:0000313" key="10">
    <source>
        <dbReference type="Proteomes" id="UP001610063"/>
    </source>
</evidence>
<accession>A0ABW7N739</accession>
<keyword evidence="10" id="KW-1185">Reference proteome</keyword>
<evidence type="ECO:0000256" key="4">
    <source>
        <dbReference type="ARBA" id="ARBA00023136"/>
    </source>
</evidence>
<dbReference type="RefSeq" id="WP_395416806.1">
    <property type="nucleotide sequence ID" value="NZ_JBIPKE010000014.1"/>
</dbReference>
<keyword evidence="5" id="KW-1015">Disulfide bond</keyword>
<dbReference type="EMBL" id="JBIPKE010000014">
    <property type="protein sequence ID" value="MFH6983250.1"/>
    <property type="molecule type" value="Genomic_DNA"/>
</dbReference>
<dbReference type="PANTHER" id="PTHR12639:SF7">
    <property type="entry name" value="HTTM DOMAIN-CONTAINING PROTEIN"/>
    <property type="match status" value="1"/>
</dbReference>
<evidence type="ECO:0000256" key="5">
    <source>
        <dbReference type="ARBA" id="ARBA00023157"/>
    </source>
</evidence>
<evidence type="ECO:0000256" key="6">
    <source>
        <dbReference type="ARBA" id="ARBA00023239"/>
    </source>
</evidence>
<feature type="transmembrane region" description="Helical" evidence="7">
    <location>
        <begin position="12"/>
        <end position="34"/>
    </location>
</feature>
<dbReference type="Pfam" id="PF22777">
    <property type="entry name" value="VKGC_lumenal_dom"/>
    <property type="match status" value="1"/>
</dbReference>
<evidence type="ECO:0000256" key="3">
    <source>
        <dbReference type="ARBA" id="ARBA00022989"/>
    </source>
</evidence>
<evidence type="ECO:0000259" key="8">
    <source>
        <dbReference type="SMART" id="SM00752"/>
    </source>
</evidence>
<protein>
    <submittedName>
        <fullName evidence="9">HTTM domain-containing protein</fullName>
    </submittedName>
</protein>
<evidence type="ECO:0000256" key="7">
    <source>
        <dbReference type="SAM" id="Phobius"/>
    </source>
</evidence>
<feature type="transmembrane region" description="Helical" evidence="7">
    <location>
        <begin position="207"/>
        <end position="227"/>
    </location>
</feature>
<name>A0ABW7N739_9BACT</name>
<dbReference type="InterPro" id="IPR053934">
    <property type="entry name" value="HTTM_dom"/>
</dbReference>
<keyword evidence="4 7" id="KW-0472">Membrane</keyword>
<feature type="transmembrane region" description="Helical" evidence="7">
    <location>
        <begin position="234"/>
        <end position="251"/>
    </location>
</feature>
<keyword evidence="2 7" id="KW-0812">Transmembrane</keyword>
<dbReference type="InterPro" id="IPR007782">
    <property type="entry name" value="VKG_COase"/>
</dbReference>
<dbReference type="PANTHER" id="PTHR12639">
    <property type="entry name" value="VITAMIN K-DEPENDENT GAMMA-CARBOXYLASE"/>
    <property type="match status" value="1"/>
</dbReference>
<dbReference type="Pfam" id="PF05090">
    <property type="entry name" value="HTTM"/>
    <property type="match status" value="1"/>
</dbReference>
<dbReference type="InterPro" id="IPR053935">
    <property type="entry name" value="VKGC_lumenal_dom"/>
</dbReference>
<gene>
    <name evidence="9" type="ORF">ACHKAR_07370</name>
</gene>
<dbReference type="Proteomes" id="UP001610063">
    <property type="component" value="Unassembled WGS sequence"/>
</dbReference>
<evidence type="ECO:0000256" key="1">
    <source>
        <dbReference type="ARBA" id="ARBA00004127"/>
    </source>
</evidence>
<keyword evidence="6" id="KW-0456">Lyase</keyword>
<keyword evidence="3 7" id="KW-1133">Transmembrane helix</keyword>
<sequence>MLAPKALLAERLITGKVSIAPLVTFRILFGLLMFASIVRFWAYGWIHQLYIAPKVYFPFLPGVEPLPGVGMYVVFSVMSIAAAGIALGWFYRISTTAFFVLFTYVELIDKTNYLNHYYFVSLVAFLLIWIPAHGDFSLDVRRGTRRPTDQVPVGFLNLLRFQLVVVYFFAGLAKINSDWLLKAQPMKMWLSANAYRPVLGTLLRYKVTAYLFSWFGMVYDLSIPFFLSLKATRRLAFFCVVVFHLMTWWLFPIGMFPFIMIGLTTVFFSPGQHLKVLTILKSLFRWQVRPEVRPTAISHPLLKLFAVFIALQVLIPLRYLSYPGDVFWNEAGYRFSWRVMLMEKAGSATYYVRDRDTGQQSMVANYEHLSPQQEKMMATQPDILVQYAHYLHDHYEGLGMTDPIVTAEVFVTLNGQPSRRFISPEVDLSKESIIGSYSLVAPLDH</sequence>
<feature type="transmembrane region" description="Helical" evidence="7">
    <location>
        <begin position="113"/>
        <end position="132"/>
    </location>
</feature>
<organism evidence="9 10">
    <name type="scientific">Marinoscillum luteum</name>
    <dbReference type="NCBI Taxonomy" id="861051"/>
    <lineage>
        <taxon>Bacteria</taxon>
        <taxon>Pseudomonadati</taxon>
        <taxon>Bacteroidota</taxon>
        <taxon>Cytophagia</taxon>
        <taxon>Cytophagales</taxon>
        <taxon>Reichenbachiellaceae</taxon>
        <taxon>Marinoscillum</taxon>
    </lineage>
</organism>
<feature type="transmembrane region" description="Helical" evidence="7">
    <location>
        <begin position="69"/>
        <end position="93"/>
    </location>
</feature>
<evidence type="ECO:0000313" key="9">
    <source>
        <dbReference type="EMBL" id="MFH6983250.1"/>
    </source>
</evidence>
<evidence type="ECO:0000256" key="2">
    <source>
        <dbReference type="ARBA" id="ARBA00022692"/>
    </source>
</evidence>
<feature type="domain" description="HTTM-like" evidence="8">
    <location>
        <begin position="14"/>
        <end position="272"/>
    </location>
</feature>
<comment type="caution">
    <text evidence="9">The sequence shown here is derived from an EMBL/GenBank/DDBJ whole genome shotgun (WGS) entry which is preliminary data.</text>
</comment>
<dbReference type="InterPro" id="IPR011020">
    <property type="entry name" value="HTTM-like"/>
</dbReference>